<dbReference type="EMBL" id="LGRX02035271">
    <property type="protein sequence ID" value="KAK3235558.1"/>
    <property type="molecule type" value="Genomic_DNA"/>
</dbReference>
<dbReference type="Proteomes" id="UP001190700">
    <property type="component" value="Unassembled WGS sequence"/>
</dbReference>
<organism evidence="1 2">
    <name type="scientific">Cymbomonas tetramitiformis</name>
    <dbReference type="NCBI Taxonomy" id="36881"/>
    <lineage>
        <taxon>Eukaryota</taxon>
        <taxon>Viridiplantae</taxon>
        <taxon>Chlorophyta</taxon>
        <taxon>Pyramimonadophyceae</taxon>
        <taxon>Pyramimonadales</taxon>
        <taxon>Pyramimonadaceae</taxon>
        <taxon>Cymbomonas</taxon>
    </lineage>
</organism>
<sequence length="131" mass="15246">MKRKRNDACARSDFVLDERRLRAIRDVQPSDVSIPEDLRRFFGVAPNAKIPTTVLEAFWRAMESESRSMRAVLRRYHDKQSDHRGLFSILGDERQDRNTVGDFLRHLRSGNPAFEAALDAYNDGSWIRHES</sequence>
<keyword evidence="2" id="KW-1185">Reference proteome</keyword>
<proteinExistence type="predicted"/>
<dbReference type="AlphaFoldDB" id="A0AAE0BFC4"/>
<comment type="caution">
    <text evidence="1">The sequence shown here is derived from an EMBL/GenBank/DDBJ whole genome shotgun (WGS) entry which is preliminary data.</text>
</comment>
<reference evidence="1 2" key="1">
    <citation type="journal article" date="2015" name="Genome Biol. Evol.">
        <title>Comparative Genomics of a Bacterivorous Green Alga Reveals Evolutionary Causalities and Consequences of Phago-Mixotrophic Mode of Nutrition.</title>
        <authorList>
            <person name="Burns J.A."/>
            <person name="Paasch A."/>
            <person name="Narechania A."/>
            <person name="Kim E."/>
        </authorList>
    </citation>
    <scope>NUCLEOTIDE SEQUENCE [LARGE SCALE GENOMIC DNA]</scope>
    <source>
        <strain evidence="1 2">PLY_AMNH</strain>
    </source>
</reference>
<evidence type="ECO:0000313" key="2">
    <source>
        <dbReference type="Proteomes" id="UP001190700"/>
    </source>
</evidence>
<protein>
    <submittedName>
        <fullName evidence="1">Uncharacterized protein</fullName>
    </submittedName>
</protein>
<gene>
    <name evidence="1" type="ORF">CYMTET_54265</name>
</gene>
<accession>A0AAE0BFC4</accession>
<name>A0AAE0BFC4_9CHLO</name>
<evidence type="ECO:0000313" key="1">
    <source>
        <dbReference type="EMBL" id="KAK3235558.1"/>
    </source>
</evidence>